<keyword evidence="4" id="KW-0347">Helicase</keyword>
<dbReference type="PANTHER" id="PTHR10799">
    <property type="entry name" value="SNF2/RAD54 HELICASE FAMILY"/>
    <property type="match status" value="1"/>
</dbReference>
<dbReference type="GO" id="GO:0005524">
    <property type="term" value="F:ATP binding"/>
    <property type="evidence" value="ECO:0007669"/>
    <property type="project" value="InterPro"/>
</dbReference>
<dbReference type="Proteomes" id="UP000215509">
    <property type="component" value="Unassembled WGS sequence"/>
</dbReference>
<keyword evidence="4" id="KW-0067">ATP-binding</keyword>
<dbReference type="InterPro" id="IPR038718">
    <property type="entry name" value="SNF2-like_sf"/>
</dbReference>
<dbReference type="SUPFAM" id="SSF52540">
    <property type="entry name" value="P-loop containing nucleoside triphosphate hydrolases"/>
    <property type="match status" value="2"/>
</dbReference>
<keyword evidence="4" id="KW-0547">Nucleotide-binding</keyword>
<protein>
    <submittedName>
        <fullName evidence="4">ATP-dependent helicase</fullName>
    </submittedName>
</protein>
<dbReference type="SMART" id="SM00490">
    <property type="entry name" value="HELICc"/>
    <property type="match status" value="1"/>
</dbReference>
<dbReference type="InterPro" id="IPR000330">
    <property type="entry name" value="SNF2_N"/>
</dbReference>
<dbReference type="CDD" id="cd18793">
    <property type="entry name" value="SF2_C_SNF"/>
    <property type="match status" value="1"/>
</dbReference>
<dbReference type="Pfam" id="PF00271">
    <property type="entry name" value="Helicase_C"/>
    <property type="match status" value="1"/>
</dbReference>
<organism evidence="4 5">
    <name type="scientific">Paenibacillus rigui</name>
    <dbReference type="NCBI Taxonomy" id="554312"/>
    <lineage>
        <taxon>Bacteria</taxon>
        <taxon>Bacillati</taxon>
        <taxon>Bacillota</taxon>
        <taxon>Bacilli</taxon>
        <taxon>Bacillales</taxon>
        <taxon>Paenibacillaceae</taxon>
        <taxon>Paenibacillus</taxon>
    </lineage>
</organism>
<evidence type="ECO:0000313" key="4">
    <source>
        <dbReference type="EMBL" id="OXM86513.1"/>
    </source>
</evidence>
<dbReference type="RefSeq" id="WP_094014729.1">
    <property type="nucleotide sequence ID" value="NZ_NMQW01000014.1"/>
</dbReference>
<reference evidence="4 5" key="1">
    <citation type="submission" date="2017-07" db="EMBL/GenBank/DDBJ databases">
        <title>Genome sequencing and assembly of Paenibacillus rigui.</title>
        <authorList>
            <person name="Mayilraj S."/>
        </authorList>
    </citation>
    <scope>NUCLEOTIDE SEQUENCE [LARGE SCALE GENOMIC DNA]</scope>
    <source>
        <strain evidence="4 5">JCM 16352</strain>
    </source>
</reference>
<dbReference type="GO" id="GO:0004386">
    <property type="term" value="F:helicase activity"/>
    <property type="evidence" value="ECO:0007669"/>
    <property type="project" value="UniProtKB-KW"/>
</dbReference>
<dbReference type="Gene3D" id="3.40.50.300">
    <property type="entry name" value="P-loop containing nucleotide triphosphate hydrolases"/>
    <property type="match status" value="1"/>
</dbReference>
<dbReference type="InterPro" id="IPR022138">
    <property type="entry name" value="DUF3670"/>
</dbReference>
<dbReference type="OrthoDB" id="9760715at2"/>
<dbReference type="InterPro" id="IPR049730">
    <property type="entry name" value="SNF2/RAD54-like_C"/>
</dbReference>
<keyword evidence="5" id="KW-1185">Reference proteome</keyword>
<sequence length="990" mass="113581">MIDVLETLYVHVERREEGQFLLRGYGEEQRDMHPHIVKIRLFTWHVPSHYGTTLAEQEAGWLLSPYMALHYLGSDATSLHGKIVWSPEAELLRKLASCFKQALAHGWYVPSFDAWKQGGWGWRLLLPAEEKRAYAELRSESAQIGWYDTEKWFEQAVQELIEQEGGPHSAWNELRDKHVLLQHVSKGSTADEQGSCEDLEWMSEEDWLQAIGWTQDNTPFRLCLQLIEPMVGQDPEMEMEDEDNWRLKIIAQDKHDPSLLREIGPRLRPSDLPAHWLEHFSEKLEKDVEAWLRIVPILRDETRPDQLLTELTDDQAWEFMDNSSLKLLQAGFSVWLPSWWDDLMKAKPKLKAQVKSTGSSTGEGSLVGLGQLIDFDWKVALGDVDLSEAEFMQMAADKKRLMFIRGRWVQLDPAFLEQVRQTMKQVEKRRGLYFRDVLELHLLGPGNGEGEPGTGDDNQSDAGRLQIHMELNEHLHKLMLQLQQAGRIPIVKPSPSLQAELRSYQQDGFSWLLFLRSLGLGGCLADDMGLGKTVQFISYLLHTREAASRKAKKGLPVSPALLICPTSVLGNWQKELARFAPTLRVHLHYGPQRAKEGAFSAEVQSMDLVLTSYPLAQMDEEELMSVRWDVICIDEAQNIKNAYTKQSSAVRRLEGDHKIALTGTPIENRLNELWSIFDFINPGYLGNQRQFGYQYVNPIEKTRDEDRILQLQKLVKPFLLRREKKDPAIQLDLPDKNEMKAYVALTPEQGALYENVVRNLMEKIDKLTGMEKKGLILSTLTKLKQICNHPALLLKEMAIDEHAKERSIKMLRLLEMIDELRAEGDNCLIFTQFVEMGHILQQLIELERGEPVQFLHGGVPKAKRDEMVTRFQDASLPEEERCGIFILSLKAGGTGLNLVAANHVFHFDRWWNPAVENQATDRAFRIGQTKDVQVHKFVALGTLEERIDEMIERKQGLSDQIVGGGENWVTEMSTEELKDLFVLRKEWMGK</sequence>
<dbReference type="FunFam" id="3.40.50.300:FF:000533">
    <property type="entry name" value="Helicase, Snf2 family"/>
    <property type="match status" value="1"/>
</dbReference>
<evidence type="ECO:0000259" key="3">
    <source>
        <dbReference type="PROSITE" id="PS51194"/>
    </source>
</evidence>
<dbReference type="GO" id="GO:0016787">
    <property type="term" value="F:hydrolase activity"/>
    <property type="evidence" value="ECO:0007669"/>
    <property type="project" value="UniProtKB-KW"/>
</dbReference>
<accession>A0A229UT59</accession>
<proteinExistence type="predicted"/>
<dbReference type="InterPro" id="IPR014001">
    <property type="entry name" value="Helicase_ATP-bd"/>
</dbReference>
<evidence type="ECO:0000313" key="5">
    <source>
        <dbReference type="Proteomes" id="UP000215509"/>
    </source>
</evidence>
<dbReference type="AlphaFoldDB" id="A0A229UT59"/>
<comment type="caution">
    <text evidence="4">The sequence shown here is derived from an EMBL/GenBank/DDBJ whole genome shotgun (WGS) entry which is preliminary data.</text>
</comment>
<dbReference type="PROSITE" id="PS51192">
    <property type="entry name" value="HELICASE_ATP_BIND_1"/>
    <property type="match status" value="1"/>
</dbReference>
<dbReference type="InterPro" id="IPR027417">
    <property type="entry name" value="P-loop_NTPase"/>
</dbReference>
<dbReference type="PROSITE" id="PS51194">
    <property type="entry name" value="HELICASE_CTER"/>
    <property type="match status" value="1"/>
</dbReference>
<dbReference type="Pfam" id="PF12419">
    <property type="entry name" value="DUF3670"/>
    <property type="match status" value="1"/>
</dbReference>
<feature type="domain" description="Helicase ATP-binding" evidence="2">
    <location>
        <begin position="513"/>
        <end position="683"/>
    </location>
</feature>
<dbReference type="InterPro" id="IPR001650">
    <property type="entry name" value="Helicase_C-like"/>
</dbReference>
<dbReference type="Pfam" id="PF00176">
    <property type="entry name" value="SNF2-rel_dom"/>
    <property type="match status" value="1"/>
</dbReference>
<feature type="domain" description="Helicase C-terminal" evidence="3">
    <location>
        <begin position="812"/>
        <end position="976"/>
    </location>
</feature>
<dbReference type="Gene3D" id="3.40.50.10810">
    <property type="entry name" value="Tandem AAA-ATPase domain"/>
    <property type="match status" value="1"/>
</dbReference>
<evidence type="ECO:0000256" key="1">
    <source>
        <dbReference type="ARBA" id="ARBA00022801"/>
    </source>
</evidence>
<dbReference type="EMBL" id="NMQW01000014">
    <property type="protein sequence ID" value="OXM86513.1"/>
    <property type="molecule type" value="Genomic_DNA"/>
</dbReference>
<evidence type="ECO:0000259" key="2">
    <source>
        <dbReference type="PROSITE" id="PS51192"/>
    </source>
</evidence>
<name>A0A229UT59_9BACL</name>
<gene>
    <name evidence="4" type="ORF">CF651_10095</name>
</gene>
<dbReference type="SMART" id="SM00487">
    <property type="entry name" value="DEXDc"/>
    <property type="match status" value="1"/>
</dbReference>
<keyword evidence="1" id="KW-0378">Hydrolase</keyword>
<dbReference type="CDD" id="cd18012">
    <property type="entry name" value="DEXQc_arch_SWI2_SNF2"/>
    <property type="match status" value="1"/>
</dbReference>